<evidence type="ECO:0000256" key="1">
    <source>
        <dbReference type="ARBA" id="ARBA00000111"/>
    </source>
</evidence>
<dbReference type="EMBL" id="JAPFPW010000005">
    <property type="protein sequence ID" value="MCW7753571.1"/>
    <property type="molecule type" value="Genomic_DNA"/>
</dbReference>
<evidence type="ECO:0000256" key="19">
    <source>
        <dbReference type="ARBA" id="ARBA00032375"/>
    </source>
</evidence>
<evidence type="ECO:0000256" key="14">
    <source>
        <dbReference type="ARBA" id="ARBA00022837"/>
    </source>
</evidence>
<dbReference type="PANTHER" id="PTHR40457">
    <property type="entry name" value="PHOSPHOLIPASE A1"/>
    <property type="match status" value="1"/>
</dbReference>
<evidence type="ECO:0000256" key="16">
    <source>
        <dbReference type="ARBA" id="ARBA00023098"/>
    </source>
</evidence>
<comment type="subunit">
    <text evidence="6">Homodimer; dimerization is reversible, and the dimeric form is the active one.</text>
</comment>
<evidence type="ECO:0000256" key="17">
    <source>
        <dbReference type="ARBA" id="ARBA00023136"/>
    </source>
</evidence>
<evidence type="ECO:0000256" key="6">
    <source>
        <dbReference type="ARBA" id="ARBA00011702"/>
    </source>
</evidence>
<accession>A0ABT3N8P9</accession>
<evidence type="ECO:0000256" key="2">
    <source>
        <dbReference type="ARBA" id="ARBA00001604"/>
    </source>
</evidence>
<dbReference type="PANTHER" id="PTHR40457:SF1">
    <property type="entry name" value="PHOSPHOLIPASE A1"/>
    <property type="match status" value="1"/>
</dbReference>
<evidence type="ECO:0000256" key="10">
    <source>
        <dbReference type="ARBA" id="ARBA00022692"/>
    </source>
</evidence>
<keyword evidence="18" id="KW-0998">Cell outer membrane</keyword>
<proteinExistence type="inferred from homology"/>
<evidence type="ECO:0000313" key="21">
    <source>
        <dbReference type="EMBL" id="MCW7753571.1"/>
    </source>
</evidence>
<keyword evidence="12 20" id="KW-0732">Signal</keyword>
<evidence type="ECO:0000256" key="18">
    <source>
        <dbReference type="ARBA" id="ARBA00023237"/>
    </source>
</evidence>
<dbReference type="InterPro" id="IPR003187">
    <property type="entry name" value="PLipase_A1"/>
</dbReference>
<evidence type="ECO:0000256" key="8">
    <source>
        <dbReference type="ARBA" id="ARBA00013278"/>
    </source>
</evidence>
<evidence type="ECO:0000313" key="22">
    <source>
        <dbReference type="Proteomes" id="UP001209681"/>
    </source>
</evidence>
<keyword evidence="13" id="KW-0378">Hydrolase</keyword>
<evidence type="ECO:0000256" key="5">
    <source>
        <dbReference type="ARBA" id="ARBA00010525"/>
    </source>
</evidence>
<gene>
    <name evidence="21" type="ORF">OOT00_06155</name>
</gene>
<feature type="signal peptide" evidence="20">
    <location>
        <begin position="1"/>
        <end position="25"/>
    </location>
</feature>
<evidence type="ECO:0000256" key="4">
    <source>
        <dbReference type="ARBA" id="ARBA00004571"/>
    </source>
</evidence>
<comment type="subcellular location">
    <subcellularLocation>
        <location evidence="4">Cell outer membrane</location>
        <topology evidence="4">Multi-pass membrane protein</topology>
    </subcellularLocation>
</comment>
<comment type="catalytic activity">
    <reaction evidence="1">
        <text>a 1,2-diacyl-sn-glycero-3-phosphocholine + H2O = a 2-acyl-sn-glycero-3-phosphocholine + a fatty acid + H(+)</text>
        <dbReference type="Rhea" id="RHEA:18689"/>
        <dbReference type="ChEBI" id="CHEBI:15377"/>
        <dbReference type="ChEBI" id="CHEBI:15378"/>
        <dbReference type="ChEBI" id="CHEBI:28868"/>
        <dbReference type="ChEBI" id="CHEBI:57643"/>
        <dbReference type="ChEBI" id="CHEBI:57875"/>
        <dbReference type="EC" id="3.1.1.32"/>
    </reaction>
</comment>
<dbReference type="InterPro" id="IPR036541">
    <property type="entry name" value="PLipase_A1_sf"/>
</dbReference>
<dbReference type="PRINTS" id="PR01486">
    <property type="entry name" value="PHPHLIPASEA1"/>
</dbReference>
<keyword evidence="14" id="KW-0106">Calcium</keyword>
<evidence type="ECO:0000256" key="20">
    <source>
        <dbReference type="SAM" id="SignalP"/>
    </source>
</evidence>
<evidence type="ECO:0000256" key="7">
    <source>
        <dbReference type="ARBA" id="ARBA00013179"/>
    </source>
</evidence>
<comment type="caution">
    <text evidence="21">The sequence shown here is derived from an EMBL/GenBank/DDBJ whole genome shotgun (WGS) entry which is preliminary data.</text>
</comment>
<dbReference type="Gene3D" id="2.40.230.10">
    <property type="entry name" value="Phospholipase A1"/>
    <property type="match status" value="1"/>
</dbReference>
<reference evidence="21 22" key="1">
    <citation type="submission" date="2022-11" db="EMBL/GenBank/DDBJ databases">
        <title>Desulfobotulus tamanensis H1 sp. nov. - anaerobic, alkaliphilic, sulphate reducing bacterium isolated from terrestrial mud volcano.</title>
        <authorList>
            <person name="Frolova A."/>
            <person name="Merkel A.Y."/>
            <person name="Slobodkin A.I."/>
        </authorList>
    </citation>
    <scope>NUCLEOTIDE SEQUENCE [LARGE SCALE GENOMIC DNA]</scope>
    <source>
        <strain evidence="21 22">H1</strain>
    </source>
</reference>
<evidence type="ECO:0000256" key="3">
    <source>
        <dbReference type="ARBA" id="ARBA00001913"/>
    </source>
</evidence>
<organism evidence="21 22">
    <name type="scientific">Desulfobotulus pelophilus</name>
    <dbReference type="NCBI Taxonomy" id="2823377"/>
    <lineage>
        <taxon>Bacteria</taxon>
        <taxon>Pseudomonadati</taxon>
        <taxon>Thermodesulfobacteriota</taxon>
        <taxon>Desulfobacteria</taxon>
        <taxon>Desulfobacterales</taxon>
        <taxon>Desulfobacteraceae</taxon>
        <taxon>Desulfobotulus</taxon>
    </lineage>
</organism>
<keyword evidence="17" id="KW-0472">Membrane</keyword>
<dbReference type="Pfam" id="PF02253">
    <property type="entry name" value="PLA1"/>
    <property type="match status" value="1"/>
</dbReference>
<evidence type="ECO:0000256" key="11">
    <source>
        <dbReference type="ARBA" id="ARBA00022723"/>
    </source>
</evidence>
<keyword evidence="9" id="KW-1134">Transmembrane beta strand</keyword>
<evidence type="ECO:0000256" key="13">
    <source>
        <dbReference type="ARBA" id="ARBA00022801"/>
    </source>
</evidence>
<keyword evidence="16" id="KW-0443">Lipid metabolism</keyword>
<keyword evidence="15" id="KW-0442">Lipid degradation</keyword>
<keyword evidence="11" id="KW-0479">Metal-binding</keyword>
<feature type="chain" id="PRO_5046508368" description="Phosphatidylcholine 1-acylhydrolase" evidence="20">
    <location>
        <begin position="26"/>
        <end position="313"/>
    </location>
</feature>
<dbReference type="EC" id="3.1.1.32" evidence="7"/>
<dbReference type="Proteomes" id="UP001209681">
    <property type="component" value="Unassembled WGS sequence"/>
</dbReference>
<evidence type="ECO:0000256" key="12">
    <source>
        <dbReference type="ARBA" id="ARBA00022729"/>
    </source>
</evidence>
<dbReference type="EC" id="3.1.1.4" evidence="8"/>
<dbReference type="SUPFAM" id="SSF56931">
    <property type="entry name" value="Outer membrane phospholipase A (OMPLA)"/>
    <property type="match status" value="1"/>
</dbReference>
<comment type="cofactor">
    <cofactor evidence="3">
        <name>Ca(2+)</name>
        <dbReference type="ChEBI" id="CHEBI:29108"/>
    </cofactor>
</comment>
<name>A0ABT3N8P9_9BACT</name>
<evidence type="ECO:0000256" key="15">
    <source>
        <dbReference type="ARBA" id="ARBA00022963"/>
    </source>
</evidence>
<dbReference type="RefSeq" id="WP_265424441.1">
    <property type="nucleotide sequence ID" value="NZ_JAPFPW010000005.1"/>
</dbReference>
<dbReference type="CDD" id="cd00541">
    <property type="entry name" value="OMPLA"/>
    <property type="match status" value="1"/>
</dbReference>
<comment type="similarity">
    <text evidence="5">Belongs to the phospholipase A1 family.</text>
</comment>
<protein>
    <recommendedName>
        <fullName evidence="19">Phosphatidylcholine 1-acylhydrolase</fullName>
        <ecNumber evidence="7">3.1.1.32</ecNumber>
        <ecNumber evidence="8">3.1.1.4</ecNumber>
    </recommendedName>
</protein>
<keyword evidence="10" id="KW-0812">Transmembrane</keyword>
<comment type="catalytic activity">
    <reaction evidence="2">
        <text>a 1,2-diacyl-sn-glycero-3-phosphocholine + H2O = a 1-acyl-sn-glycero-3-phosphocholine + a fatty acid + H(+)</text>
        <dbReference type="Rhea" id="RHEA:15801"/>
        <dbReference type="ChEBI" id="CHEBI:15377"/>
        <dbReference type="ChEBI" id="CHEBI:15378"/>
        <dbReference type="ChEBI" id="CHEBI:28868"/>
        <dbReference type="ChEBI" id="CHEBI:57643"/>
        <dbReference type="ChEBI" id="CHEBI:58168"/>
        <dbReference type="EC" id="3.1.1.4"/>
    </reaction>
</comment>
<sequence length="313" mass="35783">MPCVPISGLILSALLLILAPGLSFAEPSEAGDTSDEGYETLLLVNPLEERRKLEKSTADNPFAMLPHKTNYLLPFTWNSSPNPTPEDPDSDIDNTEVHFQISIKVPVLRNFWDGRANLAFAYTNRSWWQAYNKDDSSPFRETNHEPELLLSYAMEKQKGRIHLSHLVLGLNHQSNGQNGLMSRSWNRVYLSSIWEIGDRTAVIIRPWYRIPESKKSHPTDPGGDDNPGIHNYMGYGDIRLVYKVKEEQNLALLLRNNLRGKDNRGAIQVDWTFPVHQHLKLYVQYFNGYGESLLDYNVSVNRIGLGFLLTDWM</sequence>
<evidence type="ECO:0000256" key="9">
    <source>
        <dbReference type="ARBA" id="ARBA00022452"/>
    </source>
</evidence>
<keyword evidence="22" id="KW-1185">Reference proteome</keyword>